<keyword evidence="1" id="KW-0472">Membrane</keyword>
<feature type="transmembrane region" description="Helical" evidence="1">
    <location>
        <begin position="12"/>
        <end position="29"/>
    </location>
</feature>
<name>A0A448X860_9PLAT</name>
<sequence length="144" mass="15849">MLSQVGSKWDRVLSIWTAFDLTFYFAFWTNGSTFGKQLQLLSSLSAANRKAASSGLDQNAGLTGLYHLVGLPNGTKKLVESEKWRQTVISPLNTQHARTATQSHAVTLQGQMYTFLGGECSYSGTLKIRLTLHLHPFHMSSAAN</sequence>
<organism evidence="2 3">
    <name type="scientific">Protopolystoma xenopodis</name>
    <dbReference type="NCBI Taxonomy" id="117903"/>
    <lineage>
        <taxon>Eukaryota</taxon>
        <taxon>Metazoa</taxon>
        <taxon>Spiralia</taxon>
        <taxon>Lophotrochozoa</taxon>
        <taxon>Platyhelminthes</taxon>
        <taxon>Monogenea</taxon>
        <taxon>Polyopisthocotylea</taxon>
        <taxon>Polystomatidea</taxon>
        <taxon>Polystomatidae</taxon>
        <taxon>Protopolystoma</taxon>
    </lineage>
</organism>
<keyword evidence="1" id="KW-0812">Transmembrane</keyword>
<comment type="caution">
    <text evidence="2">The sequence shown here is derived from an EMBL/GenBank/DDBJ whole genome shotgun (WGS) entry which is preliminary data.</text>
</comment>
<accession>A0A448X860</accession>
<dbReference type="Proteomes" id="UP000784294">
    <property type="component" value="Unassembled WGS sequence"/>
</dbReference>
<evidence type="ECO:0000313" key="3">
    <source>
        <dbReference type="Proteomes" id="UP000784294"/>
    </source>
</evidence>
<dbReference type="EMBL" id="CAAALY010111821">
    <property type="protein sequence ID" value="VEL30378.1"/>
    <property type="molecule type" value="Genomic_DNA"/>
</dbReference>
<keyword evidence="1" id="KW-1133">Transmembrane helix</keyword>
<reference evidence="2" key="1">
    <citation type="submission" date="2018-11" db="EMBL/GenBank/DDBJ databases">
        <authorList>
            <consortium name="Pathogen Informatics"/>
        </authorList>
    </citation>
    <scope>NUCLEOTIDE SEQUENCE</scope>
</reference>
<evidence type="ECO:0000313" key="2">
    <source>
        <dbReference type="EMBL" id="VEL30378.1"/>
    </source>
</evidence>
<dbReference type="AlphaFoldDB" id="A0A448X860"/>
<evidence type="ECO:0000256" key="1">
    <source>
        <dbReference type="SAM" id="Phobius"/>
    </source>
</evidence>
<protein>
    <submittedName>
        <fullName evidence="2">Uncharacterized protein</fullName>
    </submittedName>
</protein>
<proteinExistence type="predicted"/>
<keyword evidence="3" id="KW-1185">Reference proteome</keyword>
<gene>
    <name evidence="2" type="ORF">PXEA_LOCUS23818</name>
</gene>